<dbReference type="InterPro" id="IPR009061">
    <property type="entry name" value="DNA-bd_dom_put_sf"/>
</dbReference>
<sequence length="134" mass="14756">MKSIGEAAARFGLSAHVLRHWEAEGPLTPARDGNRRRYTDAGLDRVAAILISKEAGFALADIRAMLAVQPAPARREIVDRHRERLRARIARAQAALDLFEGGPCPHDDLMTCPHFRGLAADRIPAAHRTRRPPG</sequence>
<dbReference type="InterPro" id="IPR000551">
    <property type="entry name" value="MerR-type_HTH_dom"/>
</dbReference>
<comment type="caution">
    <text evidence="6">The sequence shown here is derived from an EMBL/GenBank/DDBJ whole genome shotgun (WGS) entry which is preliminary data.</text>
</comment>
<evidence type="ECO:0000256" key="2">
    <source>
        <dbReference type="ARBA" id="ARBA00023015"/>
    </source>
</evidence>
<dbReference type="PROSITE" id="PS50937">
    <property type="entry name" value="HTH_MERR_2"/>
    <property type="match status" value="1"/>
</dbReference>
<dbReference type="PANTHER" id="PTHR30204">
    <property type="entry name" value="REDOX-CYCLING DRUG-SENSING TRANSCRIPTIONAL ACTIVATOR SOXR"/>
    <property type="match status" value="1"/>
</dbReference>
<gene>
    <name evidence="6" type="ORF">ACFSYJ_40660</name>
</gene>
<proteinExistence type="predicted"/>
<evidence type="ECO:0000256" key="4">
    <source>
        <dbReference type="ARBA" id="ARBA00023163"/>
    </source>
</evidence>
<protein>
    <submittedName>
        <fullName evidence="6">MerR family transcriptional regulator</fullName>
    </submittedName>
</protein>
<evidence type="ECO:0000256" key="3">
    <source>
        <dbReference type="ARBA" id="ARBA00023125"/>
    </source>
</evidence>
<keyword evidence="2" id="KW-0805">Transcription regulation</keyword>
<dbReference type="InterPro" id="IPR047057">
    <property type="entry name" value="MerR_fam"/>
</dbReference>
<dbReference type="SMART" id="SM00422">
    <property type="entry name" value="HTH_MERR"/>
    <property type="match status" value="1"/>
</dbReference>
<evidence type="ECO:0000259" key="5">
    <source>
        <dbReference type="PROSITE" id="PS50937"/>
    </source>
</evidence>
<dbReference type="SUPFAM" id="SSF46955">
    <property type="entry name" value="Putative DNA-binding domain"/>
    <property type="match status" value="1"/>
</dbReference>
<keyword evidence="1" id="KW-0678">Repressor</keyword>
<dbReference type="RefSeq" id="WP_345399294.1">
    <property type="nucleotide sequence ID" value="NZ_BAABHG010000010.1"/>
</dbReference>
<dbReference type="Proteomes" id="UP001597419">
    <property type="component" value="Unassembled WGS sequence"/>
</dbReference>
<feature type="domain" description="HTH merR-type" evidence="5">
    <location>
        <begin position="1"/>
        <end position="68"/>
    </location>
</feature>
<organism evidence="6 7">
    <name type="scientific">Amycolatopsis samaneae</name>
    <dbReference type="NCBI Taxonomy" id="664691"/>
    <lineage>
        <taxon>Bacteria</taxon>
        <taxon>Bacillati</taxon>
        <taxon>Actinomycetota</taxon>
        <taxon>Actinomycetes</taxon>
        <taxon>Pseudonocardiales</taxon>
        <taxon>Pseudonocardiaceae</taxon>
        <taxon>Amycolatopsis</taxon>
    </lineage>
</organism>
<dbReference type="EMBL" id="JBHUKU010000028">
    <property type="protein sequence ID" value="MFD2464987.1"/>
    <property type="molecule type" value="Genomic_DNA"/>
</dbReference>
<dbReference type="Gene3D" id="1.10.1660.10">
    <property type="match status" value="1"/>
</dbReference>
<keyword evidence="7" id="KW-1185">Reference proteome</keyword>
<dbReference type="Pfam" id="PF13411">
    <property type="entry name" value="MerR_1"/>
    <property type="match status" value="1"/>
</dbReference>
<evidence type="ECO:0000256" key="1">
    <source>
        <dbReference type="ARBA" id="ARBA00022491"/>
    </source>
</evidence>
<dbReference type="CDD" id="cd00592">
    <property type="entry name" value="HTH_MerR-like"/>
    <property type="match status" value="1"/>
</dbReference>
<evidence type="ECO:0000313" key="6">
    <source>
        <dbReference type="EMBL" id="MFD2464987.1"/>
    </source>
</evidence>
<evidence type="ECO:0000313" key="7">
    <source>
        <dbReference type="Proteomes" id="UP001597419"/>
    </source>
</evidence>
<keyword evidence="4" id="KW-0804">Transcription</keyword>
<accession>A0ABW5GWU3</accession>
<name>A0ABW5GWU3_9PSEU</name>
<reference evidence="7" key="1">
    <citation type="journal article" date="2019" name="Int. J. Syst. Evol. Microbiol.">
        <title>The Global Catalogue of Microorganisms (GCM) 10K type strain sequencing project: providing services to taxonomists for standard genome sequencing and annotation.</title>
        <authorList>
            <consortium name="The Broad Institute Genomics Platform"/>
            <consortium name="The Broad Institute Genome Sequencing Center for Infectious Disease"/>
            <person name="Wu L."/>
            <person name="Ma J."/>
        </authorList>
    </citation>
    <scope>NUCLEOTIDE SEQUENCE [LARGE SCALE GENOMIC DNA]</scope>
    <source>
        <strain evidence="7">CGMCC 4.7643</strain>
    </source>
</reference>
<keyword evidence="3" id="KW-0238">DNA-binding</keyword>
<dbReference type="PANTHER" id="PTHR30204:SF69">
    <property type="entry name" value="MERR-FAMILY TRANSCRIPTIONAL REGULATOR"/>
    <property type="match status" value="1"/>
</dbReference>